<accession>A0A348AEQ6</accession>
<evidence type="ECO:0000313" key="2">
    <source>
        <dbReference type="Proteomes" id="UP000276437"/>
    </source>
</evidence>
<name>A0A348AEQ6_9FIRM</name>
<dbReference type="InterPro" id="IPR043519">
    <property type="entry name" value="NT_sf"/>
</dbReference>
<gene>
    <name evidence="1" type="ORF">MAMMFC1_00187</name>
</gene>
<dbReference type="AlphaFoldDB" id="A0A348AEQ6"/>
<dbReference type="EMBL" id="AP018449">
    <property type="protein sequence ID" value="BBB89554.1"/>
    <property type="molecule type" value="Genomic_DNA"/>
</dbReference>
<dbReference type="Pfam" id="PF04229">
    <property type="entry name" value="GrpB"/>
    <property type="match status" value="1"/>
</dbReference>
<protein>
    <submittedName>
        <fullName evidence="1">Dephospho-CoA kinase/protein folding accessory domain-containing protein</fullName>
    </submittedName>
</protein>
<dbReference type="OrthoDB" id="9799092at2"/>
<dbReference type="RefSeq" id="WP_126305688.1">
    <property type="nucleotide sequence ID" value="NZ_AP018449.1"/>
</dbReference>
<dbReference type="KEGG" id="mana:MAMMFC1_00187"/>
<evidence type="ECO:0000313" key="1">
    <source>
        <dbReference type="EMBL" id="BBB89554.1"/>
    </source>
</evidence>
<organism evidence="1 2">
    <name type="scientific">Methylomusa anaerophila</name>
    <dbReference type="NCBI Taxonomy" id="1930071"/>
    <lineage>
        <taxon>Bacteria</taxon>
        <taxon>Bacillati</taxon>
        <taxon>Bacillota</taxon>
        <taxon>Negativicutes</taxon>
        <taxon>Selenomonadales</taxon>
        <taxon>Sporomusaceae</taxon>
        <taxon>Methylomusa</taxon>
    </lineage>
</organism>
<dbReference type="Proteomes" id="UP000276437">
    <property type="component" value="Chromosome"/>
</dbReference>
<dbReference type="GO" id="GO:0016301">
    <property type="term" value="F:kinase activity"/>
    <property type="evidence" value="ECO:0007669"/>
    <property type="project" value="UniProtKB-KW"/>
</dbReference>
<dbReference type="PANTHER" id="PTHR34822:SF1">
    <property type="entry name" value="GRPB FAMILY PROTEIN"/>
    <property type="match status" value="1"/>
</dbReference>
<dbReference type="PANTHER" id="PTHR34822">
    <property type="entry name" value="GRPB DOMAIN PROTEIN (AFU_ORTHOLOGUE AFUA_1G01530)"/>
    <property type="match status" value="1"/>
</dbReference>
<keyword evidence="2" id="KW-1185">Reference proteome</keyword>
<reference evidence="1 2" key="1">
    <citation type="journal article" date="2018" name="Int. J. Syst. Evol. Microbiol.">
        <title>Methylomusa anaerophila gen. nov., sp. nov., an anaerobic methanol-utilizing bacterium isolated from a microbial fuel cell.</title>
        <authorList>
            <person name="Amano N."/>
            <person name="Yamamuro A."/>
            <person name="Miyahara M."/>
            <person name="Kouzuma A."/>
            <person name="Abe T."/>
            <person name="Watanabe K."/>
        </authorList>
    </citation>
    <scope>NUCLEOTIDE SEQUENCE [LARGE SCALE GENOMIC DNA]</scope>
    <source>
        <strain evidence="1 2">MMFC1</strain>
    </source>
</reference>
<keyword evidence="1" id="KW-0808">Transferase</keyword>
<keyword evidence="1" id="KW-0418">Kinase</keyword>
<dbReference type="SUPFAM" id="SSF81301">
    <property type="entry name" value="Nucleotidyltransferase"/>
    <property type="match status" value="1"/>
</dbReference>
<dbReference type="InterPro" id="IPR007344">
    <property type="entry name" value="GrpB/CoaE"/>
</dbReference>
<proteinExistence type="predicted"/>
<dbReference type="Gene3D" id="3.30.460.10">
    <property type="entry name" value="Beta Polymerase, domain 2"/>
    <property type="match status" value="1"/>
</dbReference>
<sequence length="198" mass="22294">MIAIIPYKESWAEEFKKIGAILRNALGELAVRIDHIGSTSVPGLAAKDIIDIQLTVQSFESFSAVQTAIESAGYVLQPEIVFDHCPAYHGPSGTYPPDPDWEKRYFRSSTEQRNTHLHVRVIGRPNQRYALLFRDYLRSHLKAANAYAEVKRRLAKYHGCDSDRMVYVEIKDPICDIIMSAAEEWASGSGWQPGPTDV</sequence>